<sequence>MAKYAIGLDYGSLSVRTLLIDIHTGEELATSIYDYDHQVMETELPCGVKLGESWALQHPQDYLNGLYATIREVITISQVNPKDIVGIGVDFTSCTILPTTADGTPLCFLPEFAQNPHAYVKLWKHHAAQPYADQLNQTAEKMEEPWLPLYGGKISSEWMIPKIMQIVKEAPEVYDTCDRILEAGDWIVWQLTGVEARSACNAGYKGLYHHTNGYPSHDFFKSLDPKMEFVVEEKLSTDIHPLGGCAGTITSEVAEKTGLSPDTAVAIGIIDAHASVPACKIDGPGTMLMIMGTSTCHMLLSEKEMGVPGTCGIVKNGILPGYFGYEAGQSCVGDHFSWFVKNCLPASYYEQANKQGINIHQFLRSKAEKLRVGESGLIALDWWNGVRSVLMDFDLSGLIVGMTLLTKPEEIYRALIEATAYGTRQIIEAFESAGVPVNHLIAAGGIAEKDPMTMQIYADVCKRPIHISGSPQSGALGSAIFGIAAADPKRTGYDNVHQIAHKLGKLKDVVYQPILKNSTIYDSLFAEYQQLHDYFGKDGNQVMKRLKKIKMQYK</sequence>
<dbReference type="PANTHER" id="PTHR43435:SF4">
    <property type="entry name" value="FGGY CARBOHYDRATE KINASE DOMAIN-CONTAINING PROTEIN"/>
    <property type="match status" value="1"/>
</dbReference>
<dbReference type="EMBL" id="JACOQK010000001">
    <property type="protein sequence ID" value="MBC5786485.1"/>
    <property type="molecule type" value="Genomic_DNA"/>
</dbReference>
<proteinExistence type="inferred from homology"/>
<dbReference type="PROSITE" id="PS00445">
    <property type="entry name" value="FGGY_KINASES_2"/>
    <property type="match status" value="1"/>
</dbReference>
<evidence type="ECO:0000256" key="6">
    <source>
        <dbReference type="ARBA" id="ARBA00023277"/>
    </source>
</evidence>
<dbReference type="NCBIfam" id="TIGR01234">
    <property type="entry name" value="L-ribulokinase"/>
    <property type="match status" value="1"/>
</dbReference>
<dbReference type="HAMAP" id="MF_00520">
    <property type="entry name" value="Ribulokinase"/>
    <property type="match status" value="1"/>
</dbReference>
<evidence type="ECO:0000256" key="5">
    <source>
        <dbReference type="ARBA" id="ARBA00022935"/>
    </source>
</evidence>
<evidence type="ECO:0000256" key="9">
    <source>
        <dbReference type="RuleBase" id="RU003455"/>
    </source>
</evidence>
<dbReference type="InterPro" id="IPR018483">
    <property type="entry name" value="Carb_kinase_FGGY_CS"/>
</dbReference>
<dbReference type="EC" id="2.7.1.16" evidence="7 8"/>
<comment type="caution">
    <text evidence="12">The sequence shown here is derived from an EMBL/GenBank/DDBJ whole genome shotgun (WGS) entry which is preliminary data.</text>
</comment>
<dbReference type="InterPro" id="IPR043129">
    <property type="entry name" value="ATPase_NBD"/>
</dbReference>
<evidence type="ECO:0000256" key="8">
    <source>
        <dbReference type="NCBIfam" id="TIGR01234"/>
    </source>
</evidence>
<feature type="domain" description="Carbohydrate kinase FGGY N-terminal" evidence="10">
    <location>
        <begin position="4"/>
        <end position="275"/>
    </location>
</feature>
<keyword evidence="1 7" id="KW-0808">Transferase</keyword>
<dbReference type="InterPro" id="IPR000577">
    <property type="entry name" value="Carb_kinase_FGGY"/>
</dbReference>
<comment type="similarity">
    <text evidence="7 9">Belongs to the ribulokinase family.</text>
</comment>
<evidence type="ECO:0000259" key="11">
    <source>
        <dbReference type="Pfam" id="PF02782"/>
    </source>
</evidence>
<dbReference type="InterPro" id="IPR005929">
    <property type="entry name" value="Ribulokinase"/>
</dbReference>
<accession>A0ABR7IMW0</accession>
<keyword evidence="5 7" id="KW-0054">Arabinose catabolism</keyword>
<evidence type="ECO:0000256" key="4">
    <source>
        <dbReference type="ARBA" id="ARBA00022840"/>
    </source>
</evidence>
<dbReference type="PANTHER" id="PTHR43435">
    <property type="entry name" value="RIBULOKINASE"/>
    <property type="match status" value="1"/>
</dbReference>
<keyword evidence="3 7" id="KW-0418">Kinase</keyword>
<comment type="pathway">
    <text evidence="7 9">Carbohydrate degradation; L-arabinose degradation via L-ribulose; D-xylulose 5-phosphate from L-arabinose (bacterial route): step 2/3.</text>
</comment>
<evidence type="ECO:0000256" key="1">
    <source>
        <dbReference type="ARBA" id="ARBA00022679"/>
    </source>
</evidence>
<dbReference type="NCBIfam" id="NF003154">
    <property type="entry name" value="PRK04123.1"/>
    <property type="match status" value="1"/>
</dbReference>
<keyword evidence="4 7" id="KW-0067">ATP-binding</keyword>
<dbReference type="GO" id="GO:0008741">
    <property type="term" value="F:ribulokinase activity"/>
    <property type="evidence" value="ECO:0007669"/>
    <property type="project" value="UniProtKB-EC"/>
</dbReference>
<dbReference type="CDD" id="cd07781">
    <property type="entry name" value="ASKHA_NBD_FGGY_L-RBK"/>
    <property type="match status" value="1"/>
</dbReference>
<dbReference type="Proteomes" id="UP000649151">
    <property type="component" value="Unassembled WGS sequence"/>
</dbReference>
<organism evidence="12 13">
    <name type="scientific">Clostridium facile</name>
    <dbReference type="NCBI Taxonomy" id="2763035"/>
    <lineage>
        <taxon>Bacteria</taxon>
        <taxon>Bacillati</taxon>
        <taxon>Bacillota</taxon>
        <taxon>Clostridia</taxon>
        <taxon>Eubacteriales</taxon>
        <taxon>Clostridiaceae</taxon>
        <taxon>Clostridium</taxon>
    </lineage>
</organism>
<dbReference type="RefSeq" id="WP_186995810.1">
    <property type="nucleotide sequence ID" value="NZ_JACOQK010000001.1"/>
</dbReference>
<dbReference type="SUPFAM" id="SSF53067">
    <property type="entry name" value="Actin-like ATPase domain"/>
    <property type="match status" value="2"/>
</dbReference>
<comment type="catalytic activity">
    <reaction evidence="7">
        <text>D-ribulose + ATP = D-ribulose 5-phosphate + ADP + H(+)</text>
        <dbReference type="Rhea" id="RHEA:17601"/>
        <dbReference type="ChEBI" id="CHEBI:15378"/>
        <dbReference type="ChEBI" id="CHEBI:17173"/>
        <dbReference type="ChEBI" id="CHEBI:30616"/>
        <dbReference type="ChEBI" id="CHEBI:58121"/>
        <dbReference type="ChEBI" id="CHEBI:456216"/>
        <dbReference type="EC" id="2.7.1.16"/>
    </reaction>
</comment>
<protein>
    <recommendedName>
        <fullName evidence="7 8">Ribulokinase</fullName>
        <ecNumber evidence="7 8">2.7.1.16</ecNumber>
    </recommendedName>
</protein>
<dbReference type="Pfam" id="PF00370">
    <property type="entry name" value="FGGY_N"/>
    <property type="match status" value="1"/>
</dbReference>
<dbReference type="Pfam" id="PF02782">
    <property type="entry name" value="FGGY_C"/>
    <property type="match status" value="1"/>
</dbReference>
<feature type="domain" description="Carbohydrate kinase FGGY C-terminal" evidence="11">
    <location>
        <begin position="288"/>
        <end position="486"/>
    </location>
</feature>
<evidence type="ECO:0000256" key="3">
    <source>
        <dbReference type="ARBA" id="ARBA00022777"/>
    </source>
</evidence>
<reference evidence="12 13" key="1">
    <citation type="submission" date="2020-08" db="EMBL/GenBank/DDBJ databases">
        <title>Genome public.</title>
        <authorList>
            <person name="Liu C."/>
            <person name="Sun Q."/>
        </authorList>
    </citation>
    <scope>NUCLEOTIDE SEQUENCE [LARGE SCALE GENOMIC DNA]</scope>
    <source>
        <strain evidence="12 13">NSJ-27</strain>
    </source>
</reference>
<evidence type="ECO:0000313" key="13">
    <source>
        <dbReference type="Proteomes" id="UP000649151"/>
    </source>
</evidence>
<evidence type="ECO:0000256" key="7">
    <source>
        <dbReference type="HAMAP-Rule" id="MF_00520"/>
    </source>
</evidence>
<evidence type="ECO:0000313" key="12">
    <source>
        <dbReference type="EMBL" id="MBC5786485.1"/>
    </source>
</evidence>
<gene>
    <name evidence="7 12" type="primary">araB</name>
    <name evidence="12" type="ORF">H8Z77_00375</name>
</gene>
<name>A0ABR7IMW0_9CLOT</name>
<keyword evidence="13" id="KW-1185">Reference proteome</keyword>
<comment type="catalytic activity">
    <reaction evidence="7 9">
        <text>L-ribulose + ATP = L-ribulose 5-phosphate + ADP + H(+)</text>
        <dbReference type="Rhea" id="RHEA:22072"/>
        <dbReference type="ChEBI" id="CHEBI:15378"/>
        <dbReference type="ChEBI" id="CHEBI:16880"/>
        <dbReference type="ChEBI" id="CHEBI:30616"/>
        <dbReference type="ChEBI" id="CHEBI:58226"/>
        <dbReference type="ChEBI" id="CHEBI:456216"/>
        <dbReference type="EC" id="2.7.1.16"/>
    </reaction>
</comment>
<evidence type="ECO:0000256" key="2">
    <source>
        <dbReference type="ARBA" id="ARBA00022741"/>
    </source>
</evidence>
<dbReference type="InterPro" id="IPR018484">
    <property type="entry name" value="FGGY_N"/>
</dbReference>
<evidence type="ECO:0000259" key="10">
    <source>
        <dbReference type="Pfam" id="PF00370"/>
    </source>
</evidence>
<dbReference type="InterPro" id="IPR018485">
    <property type="entry name" value="FGGY_C"/>
</dbReference>
<dbReference type="PIRSF" id="PIRSF000538">
    <property type="entry name" value="GlpK"/>
    <property type="match status" value="1"/>
</dbReference>
<keyword evidence="2 7" id="KW-0547">Nucleotide-binding</keyword>
<dbReference type="Gene3D" id="3.30.420.40">
    <property type="match status" value="2"/>
</dbReference>
<keyword evidence="6 7" id="KW-0119">Carbohydrate metabolism</keyword>